<keyword evidence="2 6" id="KW-0812">Transmembrane</keyword>
<gene>
    <name evidence="7" type="ORF">B0J11DRAFT_502811</name>
</gene>
<evidence type="ECO:0000256" key="1">
    <source>
        <dbReference type="ARBA" id="ARBA00004141"/>
    </source>
</evidence>
<evidence type="ECO:0000313" key="7">
    <source>
        <dbReference type="EMBL" id="KAH7136015.1"/>
    </source>
</evidence>
<accession>A0A9P9EDR8</accession>
<feature type="transmembrane region" description="Helical" evidence="6">
    <location>
        <begin position="324"/>
        <end position="346"/>
    </location>
</feature>
<keyword evidence="3 6" id="KW-1133">Transmembrane helix</keyword>
<dbReference type="Proteomes" id="UP000700596">
    <property type="component" value="Unassembled WGS sequence"/>
</dbReference>
<sequence>MSSISSNTLATYTLFRREDAYFECSRPRPNEHGEPLAIGITFKLLMTYITIACLGLTAISTFILQWKHLHRYTRPKEQRQVVRIVFMPFFFCVIALLCLLFYEQSIYLKPIMHTYEAFCVAALFFLFLEIVCPDEENRARFFSSVDNKDKKGNIIPGGSQLWFNRTYAVVLQFPLTKILSCIVEITTQAAGVYCNNSLSPKHAHFWVQVFDIFIIGGAVSAIIRFWGRLKADFDPGHHALAKLVSFKSIILLQFLQDILFGWLNGKTFKPSAKYTYDDLYYGISMMLTAIEALLFSLFFHWSFRSRIYHEDERAGAKRMPVFRAALDALNISDIFFGIITAFKLLLVKSSPKGHGFKFGAQFGAPKEYDGIVDVPSISEPSRQEEGRKERQVRRERPIRGE</sequence>
<evidence type="ECO:0000256" key="3">
    <source>
        <dbReference type="ARBA" id="ARBA00022989"/>
    </source>
</evidence>
<dbReference type="OrthoDB" id="5348404at2759"/>
<evidence type="ECO:0000256" key="2">
    <source>
        <dbReference type="ARBA" id="ARBA00022692"/>
    </source>
</evidence>
<dbReference type="AlphaFoldDB" id="A0A9P9EDR8"/>
<evidence type="ECO:0000256" key="4">
    <source>
        <dbReference type="ARBA" id="ARBA00023136"/>
    </source>
</evidence>
<feature type="transmembrane region" description="Helical" evidence="6">
    <location>
        <begin position="167"/>
        <end position="185"/>
    </location>
</feature>
<dbReference type="GO" id="GO:0016020">
    <property type="term" value="C:membrane"/>
    <property type="evidence" value="ECO:0007669"/>
    <property type="project" value="UniProtKB-SubCell"/>
</dbReference>
<feature type="transmembrane region" description="Helical" evidence="6">
    <location>
        <begin position="239"/>
        <end position="259"/>
    </location>
</feature>
<proteinExistence type="predicted"/>
<keyword evidence="8" id="KW-1185">Reference proteome</keyword>
<evidence type="ECO:0000256" key="5">
    <source>
        <dbReference type="SAM" id="MobiDB-lite"/>
    </source>
</evidence>
<feature type="region of interest" description="Disordered" evidence="5">
    <location>
        <begin position="371"/>
        <end position="401"/>
    </location>
</feature>
<dbReference type="InterPro" id="IPR005178">
    <property type="entry name" value="Ostalpha/TMEM184C"/>
</dbReference>
<name>A0A9P9EDR8_9PLEO</name>
<comment type="caution">
    <text evidence="7">The sequence shown here is derived from an EMBL/GenBank/DDBJ whole genome shotgun (WGS) entry which is preliminary data.</text>
</comment>
<dbReference type="EMBL" id="JAGMWT010000002">
    <property type="protein sequence ID" value="KAH7136015.1"/>
    <property type="molecule type" value="Genomic_DNA"/>
</dbReference>
<feature type="transmembrane region" description="Helical" evidence="6">
    <location>
        <begin position="114"/>
        <end position="132"/>
    </location>
</feature>
<feature type="transmembrane region" description="Helical" evidence="6">
    <location>
        <begin position="84"/>
        <end position="102"/>
    </location>
</feature>
<evidence type="ECO:0000313" key="8">
    <source>
        <dbReference type="Proteomes" id="UP000700596"/>
    </source>
</evidence>
<feature type="transmembrane region" description="Helical" evidence="6">
    <location>
        <begin position="45"/>
        <end position="64"/>
    </location>
</feature>
<reference evidence="7" key="1">
    <citation type="journal article" date="2021" name="Nat. Commun.">
        <title>Genetic determinants of endophytism in the Arabidopsis root mycobiome.</title>
        <authorList>
            <person name="Mesny F."/>
            <person name="Miyauchi S."/>
            <person name="Thiergart T."/>
            <person name="Pickel B."/>
            <person name="Atanasova L."/>
            <person name="Karlsson M."/>
            <person name="Huettel B."/>
            <person name="Barry K.W."/>
            <person name="Haridas S."/>
            <person name="Chen C."/>
            <person name="Bauer D."/>
            <person name="Andreopoulos W."/>
            <person name="Pangilinan J."/>
            <person name="LaButti K."/>
            <person name="Riley R."/>
            <person name="Lipzen A."/>
            <person name="Clum A."/>
            <person name="Drula E."/>
            <person name="Henrissat B."/>
            <person name="Kohler A."/>
            <person name="Grigoriev I.V."/>
            <person name="Martin F.M."/>
            <person name="Hacquard S."/>
        </authorList>
    </citation>
    <scope>NUCLEOTIDE SEQUENCE</scope>
    <source>
        <strain evidence="7">MPI-CAGE-CH-0243</strain>
    </source>
</reference>
<dbReference type="SMART" id="SM01417">
    <property type="entry name" value="Solute_trans_a"/>
    <property type="match status" value="1"/>
</dbReference>
<evidence type="ECO:0000256" key="6">
    <source>
        <dbReference type="SAM" id="Phobius"/>
    </source>
</evidence>
<feature type="transmembrane region" description="Helical" evidence="6">
    <location>
        <begin position="279"/>
        <end position="303"/>
    </location>
</feature>
<organism evidence="7 8">
    <name type="scientific">Dendryphion nanum</name>
    <dbReference type="NCBI Taxonomy" id="256645"/>
    <lineage>
        <taxon>Eukaryota</taxon>
        <taxon>Fungi</taxon>
        <taxon>Dikarya</taxon>
        <taxon>Ascomycota</taxon>
        <taxon>Pezizomycotina</taxon>
        <taxon>Dothideomycetes</taxon>
        <taxon>Pleosporomycetidae</taxon>
        <taxon>Pleosporales</taxon>
        <taxon>Torulaceae</taxon>
        <taxon>Dendryphion</taxon>
    </lineage>
</organism>
<keyword evidence="4 6" id="KW-0472">Membrane</keyword>
<feature type="transmembrane region" description="Helical" evidence="6">
    <location>
        <begin position="205"/>
        <end position="227"/>
    </location>
</feature>
<dbReference type="PANTHER" id="PTHR23423">
    <property type="entry name" value="ORGANIC SOLUTE TRANSPORTER-RELATED"/>
    <property type="match status" value="1"/>
</dbReference>
<protein>
    <submittedName>
        <fullName evidence="7">Organic solute transporter Ostalpha-domain-containing protein</fullName>
    </submittedName>
</protein>
<feature type="compositionally biased region" description="Basic and acidic residues" evidence="5">
    <location>
        <begin position="381"/>
        <end position="401"/>
    </location>
</feature>
<comment type="subcellular location">
    <subcellularLocation>
        <location evidence="1">Membrane</location>
        <topology evidence="1">Multi-pass membrane protein</topology>
    </subcellularLocation>
</comment>
<dbReference type="Pfam" id="PF03619">
    <property type="entry name" value="Solute_trans_a"/>
    <property type="match status" value="1"/>
</dbReference>